<accession>A0AAW2EMR8</accession>
<evidence type="ECO:0000313" key="3">
    <source>
        <dbReference type="Proteomes" id="UP001430953"/>
    </source>
</evidence>
<dbReference type="Proteomes" id="UP001430953">
    <property type="component" value="Unassembled WGS sequence"/>
</dbReference>
<dbReference type="EMBL" id="JADYXP020000021">
    <property type="protein sequence ID" value="KAL0103664.1"/>
    <property type="molecule type" value="Genomic_DNA"/>
</dbReference>
<sequence length="108" mass="12659">MHVRLRDIPYIVKVYWKGVDLPRSSLAIGSCNSYRNIYRSNSCSGSSRRSNRHGTNDRRSNSRRNYSCRSYCCRSYVNRSHSRGSHNFFSFDFFLETDAFGLNARARE</sequence>
<comment type="caution">
    <text evidence="2">The sequence shown here is derived from an EMBL/GenBank/DDBJ whole genome shotgun (WGS) entry which is preliminary data.</text>
</comment>
<protein>
    <submittedName>
        <fullName evidence="2">Uncharacterized protein</fullName>
    </submittedName>
</protein>
<reference evidence="2 3" key="1">
    <citation type="submission" date="2023-03" db="EMBL/GenBank/DDBJ databases">
        <title>High recombination rates correlate with genetic variation in Cardiocondyla obscurior ants.</title>
        <authorList>
            <person name="Errbii M."/>
        </authorList>
    </citation>
    <scope>NUCLEOTIDE SEQUENCE [LARGE SCALE GENOMIC DNA]</scope>
    <source>
        <strain evidence="2">Alpha-2009</strain>
        <tissue evidence="2">Whole body</tissue>
    </source>
</reference>
<gene>
    <name evidence="2" type="ORF">PUN28_017732</name>
</gene>
<evidence type="ECO:0000256" key="1">
    <source>
        <dbReference type="SAM" id="MobiDB-lite"/>
    </source>
</evidence>
<evidence type="ECO:0000313" key="2">
    <source>
        <dbReference type="EMBL" id="KAL0103664.1"/>
    </source>
</evidence>
<name>A0AAW2EMR8_9HYME</name>
<feature type="region of interest" description="Disordered" evidence="1">
    <location>
        <begin position="41"/>
        <end position="64"/>
    </location>
</feature>
<keyword evidence="3" id="KW-1185">Reference proteome</keyword>
<proteinExistence type="predicted"/>
<organism evidence="2 3">
    <name type="scientific">Cardiocondyla obscurior</name>
    <dbReference type="NCBI Taxonomy" id="286306"/>
    <lineage>
        <taxon>Eukaryota</taxon>
        <taxon>Metazoa</taxon>
        <taxon>Ecdysozoa</taxon>
        <taxon>Arthropoda</taxon>
        <taxon>Hexapoda</taxon>
        <taxon>Insecta</taxon>
        <taxon>Pterygota</taxon>
        <taxon>Neoptera</taxon>
        <taxon>Endopterygota</taxon>
        <taxon>Hymenoptera</taxon>
        <taxon>Apocrita</taxon>
        <taxon>Aculeata</taxon>
        <taxon>Formicoidea</taxon>
        <taxon>Formicidae</taxon>
        <taxon>Myrmicinae</taxon>
        <taxon>Cardiocondyla</taxon>
    </lineage>
</organism>
<dbReference type="AlphaFoldDB" id="A0AAW2EMR8"/>